<reference evidence="5" key="2">
    <citation type="submission" date="2023-05" db="EMBL/GenBank/DDBJ databases">
        <authorList>
            <person name="Fouks B."/>
        </authorList>
    </citation>
    <scope>NUCLEOTIDE SEQUENCE</scope>
    <source>
        <strain evidence="5">Stay&amp;Tobe</strain>
        <tissue evidence="5">Testes</tissue>
    </source>
</reference>
<sequence length="248" mass="28948">MMLIADIVLLLVTISYADEELFRADIDPYECSIRPVHNHFKNHGYFFSWEDTRTANLDFSWPEAREFCRSRCMELVSLETKEENEFVKQHIKKGEVKYAWTSGHKCNFAGCNRPDLVPITVYGWFWTGTLTKMPPTTNRLDTDWSNTGGIGVPQPDNREHIQGGLEEECMAFLNNFHNDGIKWHDIACYHRKPFICEDSDELLEEILSNQQITTTRKTMEIDPEPPFPSDISMENVNNKQKYQERLSE</sequence>
<keyword evidence="6" id="KW-1185">Reference proteome</keyword>
<dbReference type="PROSITE" id="PS00615">
    <property type="entry name" value="C_TYPE_LECTIN_1"/>
    <property type="match status" value="1"/>
</dbReference>
<feature type="region of interest" description="Disordered" evidence="2">
    <location>
        <begin position="214"/>
        <end position="248"/>
    </location>
</feature>
<gene>
    <name evidence="5" type="ORF">L9F63_022222</name>
</gene>
<dbReference type="Gene3D" id="3.10.100.10">
    <property type="entry name" value="Mannose-Binding Protein A, subunit A"/>
    <property type="match status" value="1"/>
</dbReference>
<protein>
    <recommendedName>
        <fullName evidence="4">C-type lectin domain-containing protein</fullName>
    </recommendedName>
</protein>
<dbReference type="AlphaFoldDB" id="A0AAD8EB14"/>
<dbReference type="EMBL" id="JASPKZ010007599">
    <property type="protein sequence ID" value="KAJ9583436.1"/>
    <property type="molecule type" value="Genomic_DNA"/>
</dbReference>
<dbReference type="InterPro" id="IPR016186">
    <property type="entry name" value="C-type_lectin-like/link_sf"/>
</dbReference>
<comment type="caution">
    <text evidence="5">The sequence shown here is derived from an EMBL/GenBank/DDBJ whole genome shotgun (WGS) entry which is preliminary data.</text>
</comment>
<dbReference type="SMART" id="SM00034">
    <property type="entry name" value="CLECT"/>
    <property type="match status" value="1"/>
</dbReference>
<dbReference type="PANTHER" id="PTHR21407:SF3">
    <property type="entry name" value="LD12305P"/>
    <property type="match status" value="1"/>
</dbReference>
<evidence type="ECO:0000313" key="6">
    <source>
        <dbReference type="Proteomes" id="UP001233999"/>
    </source>
</evidence>
<dbReference type="SUPFAM" id="SSF56436">
    <property type="entry name" value="C-type lectin-like"/>
    <property type="match status" value="1"/>
</dbReference>
<feature type="domain" description="C-type lectin" evidence="4">
    <location>
        <begin position="40"/>
        <end position="197"/>
    </location>
</feature>
<dbReference type="PANTHER" id="PTHR21407">
    <property type="entry name" value="RE43931P-RELATED"/>
    <property type="match status" value="1"/>
</dbReference>
<feature type="signal peptide" evidence="3">
    <location>
        <begin position="1"/>
        <end position="17"/>
    </location>
</feature>
<keyword evidence="3" id="KW-0732">Signal</keyword>
<organism evidence="5 6">
    <name type="scientific">Diploptera punctata</name>
    <name type="common">Pacific beetle cockroach</name>
    <dbReference type="NCBI Taxonomy" id="6984"/>
    <lineage>
        <taxon>Eukaryota</taxon>
        <taxon>Metazoa</taxon>
        <taxon>Ecdysozoa</taxon>
        <taxon>Arthropoda</taxon>
        <taxon>Hexapoda</taxon>
        <taxon>Insecta</taxon>
        <taxon>Pterygota</taxon>
        <taxon>Neoptera</taxon>
        <taxon>Polyneoptera</taxon>
        <taxon>Dictyoptera</taxon>
        <taxon>Blattodea</taxon>
        <taxon>Blaberoidea</taxon>
        <taxon>Blaberidae</taxon>
        <taxon>Diplopterinae</taxon>
        <taxon>Diploptera</taxon>
    </lineage>
</organism>
<reference evidence="5" key="1">
    <citation type="journal article" date="2023" name="IScience">
        <title>Live-bearing cockroach genome reveals convergent evolutionary mechanisms linked to viviparity in insects and beyond.</title>
        <authorList>
            <person name="Fouks B."/>
            <person name="Harrison M.C."/>
            <person name="Mikhailova A.A."/>
            <person name="Marchal E."/>
            <person name="English S."/>
            <person name="Carruthers M."/>
            <person name="Jennings E.C."/>
            <person name="Chiamaka E.L."/>
            <person name="Frigard R.A."/>
            <person name="Pippel M."/>
            <person name="Attardo G.M."/>
            <person name="Benoit J.B."/>
            <person name="Bornberg-Bauer E."/>
            <person name="Tobe S.S."/>
        </authorList>
    </citation>
    <scope>NUCLEOTIDE SEQUENCE</scope>
    <source>
        <strain evidence="5">Stay&amp;Tobe</strain>
    </source>
</reference>
<name>A0AAD8EB14_DIPPU</name>
<dbReference type="Proteomes" id="UP001233999">
    <property type="component" value="Unassembled WGS sequence"/>
</dbReference>
<dbReference type="CDD" id="cd00037">
    <property type="entry name" value="CLECT"/>
    <property type="match status" value="1"/>
</dbReference>
<proteinExistence type="predicted"/>
<feature type="chain" id="PRO_5042143329" description="C-type lectin domain-containing protein" evidence="3">
    <location>
        <begin position="18"/>
        <end position="248"/>
    </location>
</feature>
<evidence type="ECO:0000256" key="1">
    <source>
        <dbReference type="ARBA" id="ARBA00023157"/>
    </source>
</evidence>
<dbReference type="InterPro" id="IPR016187">
    <property type="entry name" value="CTDL_fold"/>
</dbReference>
<dbReference type="InterPro" id="IPR018378">
    <property type="entry name" value="C-type_lectin_CS"/>
</dbReference>
<evidence type="ECO:0000313" key="5">
    <source>
        <dbReference type="EMBL" id="KAJ9583436.1"/>
    </source>
</evidence>
<dbReference type="InterPro" id="IPR001304">
    <property type="entry name" value="C-type_lectin-like"/>
</dbReference>
<keyword evidence="1" id="KW-1015">Disulfide bond</keyword>
<evidence type="ECO:0000256" key="2">
    <source>
        <dbReference type="SAM" id="MobiDB-lite"/>
    </source>
</evidence>
<accession>A0AAD8EB14</accession>
<evidence type="ECO:0000256" key="3">
    <source>
        <dbReference type="SAM" id="SignalP"/>
    </source>
</evidence>
<dbReference type="PROSITE" id="PS50041">
    <property type="entry name" value="C_TYPE_LECTIN_2"/>
    <property type="match status" value="1"/>
</dbReference>
<evidence type="ECO:0000259" key="4">
    <source>
        <dbReference type="PROSITE" id="PS50041"/>
    </source>
</evidence>